<keyword evidence="7" id="KW-0238">DNA-binding</keyword>
<evidence type="ECO:0000256" key="4">
    <source>
        <dbReference type="ARBA" id="ARBA00022553"/>
    </source>
</evidence>
<evidence type="ECO:0000256" key="10">
    <source>
        <dbReference type="SAM" id="MobiDB-lite"/>
    </source>
</evidence>
<keyword evidence="3" id="KW-0678">Repressor</keyword>
<feature type="region of interest" description="Disordered" evidence="10">
    <location>
        <begin position="1"/>
        <end position="21"/>
    </location>
</feature>
<keyword evidence="12" id="KW-1185">Reference proteome</keyword>
<evidence type="ECO:0000256" key="7">
    <source>
        <dbReference type="ARBA" id="ARBA00023125"/>
    </source>
</evidence>
<dbReference type="GO" id="GO:0006325">
    <property type="term" value="P:chromatin organization"/>
    <property type="evidence" value="ECO:0007669"/>
    <property type="project" value="UniProtKB-KW"/>
</dbReference>
<dbReference type="OrthoDB" id="5962932at2759"/>
<evidence type="ECO:0000313" key="12">
    <source>
        <dbReference type="Proteomes" id="UP000266841"/>
    </source>
</evidence>
<evidence type="ECO:0000256" key="3">
    <source>
        <dbReference type="ARBA" id="ARBA00022491"/>
    </source>
</evidence>
<keyword evidence="8" id="KW-0804">Transcription</keyword>
<dbReference type="GO" id="GO:0035097">
    <property type="term" value="C:histone methyltransferase complex"/>
    <property type="evidence" value="ECO:0007669"/>
    <property type="project" value="TreeGrafter"/>
</dbReference>
<comment type="caution">
    <text evidence="11">The sequence shown here is derived from an EMBL/GenBank/DDBJ whole genome shotgun (WGS) entry which is preliminary data.</text>
</comment>
<dbReference type="GO" id="GO:0045786">
    <property type="term" value="P:negative regulation of cell cycle"/>
    <property type="evidence" value="ECO:0007669"/>
    <property type="project" value="TreeGrafter"/>
</dbReference>
<dbReference type="AlphaFoldDB" id="K0ST79"/>
<evidence type="ECO:0000256" key="2">
    <source>
        <dbReference type="ARBA" id="ARBA00021162"/>
    </source>
</evidence>
<evidence type="ECO:0000256" key="8">
    <source>
        <dbReference type="ARBA" id="ARBA00023163"/>
    </source>
</evidence>
<evidence type="ECO:0000256" key="9">
    <source>
        <dbReference type="ARBA" id="ARBA00023242"/>
    </source>
</evidence>
<accession>K0ST79</accession>
<dbReference type="PANTHER" id="PTHR12693:SF3">
    <property type="entry name" value="MENIN"/>
    <property type="match status" value="1"/>
</dbReference>
<dbReference type="SUPFAM" id="SSF56601">
    <property type="entry name" value="beta-lactamase/transpeptidase-like"/>
    <property type="match status" value="1"/>
</dbReference>
<keyword evidence="9" id="KW-0539">Nucleus</keyword>
<dbReference type="eggNOG" id="ENOG502RVF4">
    <property type="taxonomic scope" value="Eukaryota"/>
</dbReference>
<comment type="subcellular location">
    <subcellularLocation>
        <location evidence="1">Nucleus</location>
    </subcellularLocation>
</comment>
<reference evidence="11 12" key="1">
    <citation type="journal article" date="2012" name="Genome Biol.">
        <title>Genome and low-iron response of an oceanic diatom adapted to chronic iron limitation.</title>
        <authorList>
            <person name="Lommer M."/>
            <person name="Specht M."/>
            <person name="Roy A.S."/>
            <person name="Kraemer L."/>
            <person name="Andreson R."/>
            <person name="Gutowska M.A."/>
            <person name="Wolf J."/>
            <person name="Bergner S.V."/>
            <person name="Schilhabel M.B."/>
            <person name="Klostermeier U.C."/>
            <person name="Beiko R.G."/>
            <person name="Rosenstiel P."/>
            <person name="Hippler M."/>
            <person name="Laroche J."/>
        </authorList>
    </citation>
    <scope>NUCLEOTIDE SEQUENCE [LARGE SCALE GENOMIC DNA]</scope>
    <source>
        <strain evidence="11 12">CCMP1005</strain>
    </source>
</reference>
<feature type="region of interest" description="Disordered" evidence="10">
    <location>
        <begin position="781"/>
        <end position="807"/>
    </location>
</feature>
<dbReference type="Gene3D" id="3.40.710.10">
    <property type="entry name" value="DD-peptidase/beta-lactamase superfamily"/>
    <property type="match status" value="1"/>
</dbReference>
<proteinExistence type="predicted"/>
<dbReference type="Pfam" id="PF05053">
    <property type="entry name" value="Menin"/>
    <property type="match status" value="1"/>
</dbReference>
<dbReference type="GO" id="GO:0006357">
    <property type="term" value="P:regulation of transcription by RNA polymerase II"/>
    <property type="evidence" value="ECO:0007669"/>
    <property type="project" value="TreeGrafter"/>
</dbReference>
<evidence type="ECO:0000256" key="5">
    <source>
        <dbReference type="ARBA" id="ARBA00022853"/>
    </source>
</evidence>
<dbReference type="InterPro" id="IPR012338">
    <property type="entry name" value="Beta-lactam/transpept-like"/>
</dbReference>
<dbReference type="InterPro" id="IPR007747">
    <property type="entry name" value="Menin"/>
</dbReference>
<evidence type="ECO:0000256" key="6">
    <source>
        <dbReference type="ARBA" id="ARBA00023015"/>
    </source>
</evidence>
<dbReference type="GO" id="GO:0000403">
    <property type="term" value="F:Y-form DNA binding"/>
    <property type="evidence" value="ECO:0007669"/>
    <property type="project" value="TreeGrafter"/>
</dbReference>
<name>K0ST79_THAOC</name>
<gene>
    <name evidence="11" type="ORF">THAOC_10682</name>
</gene>
<dbReference type="EMBL" id="AGNL01011910">
    <property type="protein sequence ID" value="EJK68159.1"/>
    <property type="molecule type" value="Genomic_DNA"/>
</dbReference>
<dbReference type="GO" id="GO:0000785">
    <property type="term" value="C:chromatin"/>
    <property type="evidence" value="ECO:0007669"/>
    <property type="project" value="TreeGrafter"/>
</dbReference>
<dbReference type="Proteomes" id="UP000266841">
    <property type="component" value="Unassembled WGS sequence"/>
</dbReference>
<keyword evidence="5" id="KW-0156">Chromatin regulator</keyword>
<dbReference type="GO" id="GO:0000976">
    <property type="term" value="F:transcription cis-regulatory region binding"/>
    <property type="evidence" value="ECO:0007669"/>
    <property type="project" value="TreeGrafter"/>
</dbReference>
<dbReference type="PANTHER" id="PTHR12693">
    <property type="entry name" value="MENIN"/>
    <property type="match status" value="1"/>
</dbReference>
<dbReference type="GO" id="GO:0008285">
    <property type="term" value="P:negative regulation of cell population proliferation"/>
    <property type="evidence" value="ECO:0007669"/>
    <property type="project" value="TreeGrafter"/>
</dbReference>
<protein>
    <recommendedName>
        <fullName evidence="2">Menin</fullName>
    </recommendedName>
</protein>
<organism evidence="11 12">
    <name type="scientific">Thalassiosira oceanica</name>
    <name type="common">Marine diatom</name>
    <dbReference type="NCBI Taxonomy" id="159749"/>
    <lineage>
        <taxon>Eukaryota</taxon>
        <taxon>Sar</taxon>
        <taxon>Stramenopiles</taxon>
        <taxon>Ochrophyta</taxon>
        <taxon>Bacillariophyta</taxon>
        <taxon>Coscinodiscophyceae</taxon>
        <taxon>Thalassiosirophycidae</taxon>
        <taxon>Thalassiosirales</taxon>
        <taxon>Thalassiosiraceae</taxon>
        <taxon>Thalassiosira</taxon>
    </lineage>
</organism>
<keyword evidence="6" id="KW-0805">Transcription regulation</keyword>
<sequence>MVLSIVVSPSTEGRLDPDDERRRAGLGAVTALPSAISSPITVMAPMAPTAPVSRAYQGPRGLRGVGGQPREALNFFLSFAASVLPSDFRAGVSECHGVKRYTMAQLTVSRPYAEYFAYDHPKSDPAGSRHWQSLPGSDSSALFRTRDELLSSFAADVASLESLAAADGGDRGYTIVLKWSAITGYIETVTTNKDPSKRFRPFPLPAGSLDRLVVEEFMPLLDGAGRIPQPAEGDDADGPHRDAVRSIANALWGRARNRTSENHSKSVYSLLRGEVESPKMGIDCFSSTLLAVCGMNVLGRGSFLTLSEIHAYESHRPGGAGGERKTCEVSYVGADAAAKRGMSISEIREFKATDTDDSWMYMNGCPVICETAGEALAALVSATNFDIDKNKDVYSEALIEIKRDMLWVLYDAGFLKRIPYALSELADCEGHMCTERGTELVEAPEYLSRTDVKVSMVEKLHWDSISVSRKEYRDGQMVPYCYAGHHALDLGRLGPEHHLVEAMRLYHEAARVVAGYSYDVKDEGKYLVDQLKVLMDNVKTDILMEQEESGGDKKRSRRWSRRDCSVATATWHLGFLDSILSWEERAQRDIFGTTKMEWAKLLKHFDLDVRKEAFDKVHSPSEARAGAPLVVLEDDLLYFRSTRSKRLAQGSSLSSALLRQKVTVGEGDVALPPMDGEEGETLSGSVVVPGATATGLPAPFNMSQRTYLLDGYTVRLTVASRRDGGHPWKGGPSLASRYVQTFTLAINEGLIKRNLRQLRDDEAESLLLLETAFFDSSMSLAMSKDEPSNGGPNSKSNKTPKSKSSKASIDLTKDLEYATGYDPDDHTTYSIASMMLISQAKAITGVRYGPQKVRAQLVLEKGKIVHEYYSDNQTTTVFPPKSATGPYVTEDIHQVTKSIMSLAIWHAFKKKSLDPFDTTLEEVFSNRESLWSDVNTTQRAMYVGPDRTTYCKTPDALIGPCTYDQVEYNIAILKNTTVSNILRMAAGLDFYVENVVNTVHQNLEDIGGPDVDLFLSQYPGLGILESDSKLIGSPEIFPAKEKYINLNPAGSDLVDTLATMRINPYLIESRGDYTEPGNFSYQPFSPILSYILYEVTGMMPSIIKKEFSEKLGLRPKELEGWKKNEDGMEFGWSGAPISLYGLAKFALYSLYDEEGQEWVDFWKREANEGYGGHLYFDLFGESRDTYAMIGFFGHVVAVDRETERIFIQLVEDDFECLNSVEKCKNPKSIGTMYTALDLKAPYSSGITGQPGWGISWYSDMSIP</sequence>
<dbReference type="GO" id="GO:0003682">
    <property type="term" value="F:chromatin binding"/>
    <property type="evidence" value="ECO:0007669"/>
    <property type="project" value="TreeGrafter"/>
</dbReference>
<evidence type="ECO:0000256" key="1">
    <source>
        <dbReference type="ARBA" id="ARBA00004123"/>
    </source>
</evidence>
<keyword evidence="4" id="KW-0597">Phosphoprotein</keyword>
<evidence type="ECO:0000313" key="11">
    <source>
        <dbReference type="EMBL" id="EJK68159.1"/>
    </source>
</evidence>